<proteinExistence type="predicted"/>
<evidence type="ECO:0000259" key="3">
    <source>
        <dbReference type="Pfam" id="PF24181"/>
    </source>
</evidence>
<protein>
    <recommendedName>
        <fullName evidence="6">HEAT repeat protein</fullName>
    </recommendedName>
</protein>
<dbReference type="KEGG" id="uvi:66067339"/>
<dbReference type="Pfam" id="PF24181">
    <property type="entry name" value="TPR_TTI1_C"/>
    <property type="match status" value="1"/>
</dbReference>
<feature type="region of interest" description="Disordered" evidence="1">
    <location>
        <begin position="930"/>
        <end position="949"/>
    </location>
</feature>
<dbReference type="Gene3D" id="1.25.10.10">
    <property type="entry name" value="Leucine-rich Repeat Variant"/>
    <property type="match status" value="2"/>
</dbReference>
<dbReference type="InterPro" id="IPR057567">
    <property type="entry name" value="TPR_TTI1_C"/>
</dbReference>
<evidence type="ECO:0000259" key="2">
    <source>
        <dbReference type="Pfam" id="PF24173"/>
    </source>
</evidence>
<keyword evidence="5" id="KW-1185">Reference proteome</keyword>
<dbReference type="EMBL" id="CP072757">
    <property type="protein sequence ID" value="QUC22321.1"/>
    <property type="molecule type" value="Genomic_DNA"/>
</dbReference>
<dbReference type="SUPFAM" id="SSF48371">
    <property type="entry name" value="ARM repeat"/>
    <property type="match status" value="1"/>
</dbReference>
<feature type="domain" description="TTI1 C-terminal TPR" evidence="3">
    <location>
        <begin position="756"/>
        <end position="911"/>
    </location>
</feature>
<dbReference type="RefSeq" id="XP_042999994.1">
    <property type="nucleotide sequence ID" value="XM_043144059.1"/>
</dbReference>
<feature type="compositionally biased region" description="Pro residues" evidence="1">
    <location>
        <begin position="809"/>
        <end position="818"/>
    </location>
</feature>
<feature type="compositionally biased region" description="Basic and acidic residues" evidence="1">
    <location>
        <begin position="940"/>
        <end position="949"/>
    </location>
</feature>
<dbReference type="OrthoDB" id="49511at2759"/>
<dbReference type="PIRSF" id="PIRSF005250">
    <property type="entry name" value="UCP005250"/>
    <property type="match status" value="1"/>
</dbReference>
<dbReference type="AlphaFoldDB" id="A0A8E5MJQ8"/>
<gene>
    <name evidence="4" type="ORF">UV8b_06562</name>
</gene>
<dbReference type="PANTHER" id="PTHR18460:SF3">
    <property type="entry name" value="TELO2-INTERACTING PROTEIN 1 HOMOLOG"/>
    <property type="match status" value="1"/>
</dbReference>
<evidence type="ECO:0000313" key="4">
    <source>
        <dbReference type="EMBL" id="QUC22321.1"/>
    </source>
</evidence>
<feature type="region of interest" description="Disordered" evidence="1">
    <location>
        <begin position="443"/>
        <end position="470"/>
    </location>
</feature>
<dbReference type="InterPro" id="IPR052587">
    <property type="entry name" value="TELO2-interacting_protein_1"/>
</dbReference>
<evidence type="ECO:0008006" key="6">
    <source>
        <dbReference type="Google" id="ProtNLM"/>
    </source>
</evidence>
<dbReference type="InterPro" id="IPR057566">
    <property type="entry name" value="TPR_TTI1_N"/>
</dbReference>
<dbReference type="Pfam" id="PF24173">
    <property type="entry name" value="TPR_TTI1_N"/>
    <property type="match status" value="1"/>
</dbReference>
<dbReference type="PANTHER" id="PTHR18460">
    <property type="entry name" value="TEL2 INTERACTING PROTEIN 1 TTI1 FAMILY MEMBER"/>
    <property type="match status" value="1"/>
</dbReference>
<accession>A0A8E5MJQ8</accession>
<dbReference type="GO" id="GO:0005737">
    <property type="term" value="C:cytoplasm"/>
    <property type="evidence" value="ECO:0007669"/>
    <property type="project" value="TreeGrafter"/>
</dbReference>
<dbReference type="InterPro" id="IPR049362">
    <property type="entry name" value="TTI1_rpt"/>
</dbReference>
<dbReference type="InterPro" id="IPR016024">
    <property type="entry name" value="ARM-type_fold"/>
</dbReference>
<feature type="domain" description="TTI1 N-terminal TPR" evidence="2">
    <location>
        <begin position="14"/>
        <end position="348"/>
    </location>
</feature>
<dbReference type="InterPro" id="IPR016441">
    <property type="entry name" value="Tti1"/>
</dbReference>
<dbReference type="Proteomes" id="UP000027002">
    <property type="component" value="Chromosome 5"/>
</dbReference>
<name>A0A8E5MJQ8_USTVR</name>
<dbReference type="Pfam" id="PF21547">
    <property type="entry name" value="TTI1"/>
    <property type="match status" value="1"/>
</dbReference>
<dbReference type="InterPro" id="IPR011989">
    <property type="entry name" value="ARM-like"/>
</dbReference>
<dbReference type="GeneID" id="66067339"/>
<sequence>MSRQPTSSERNDLFQKLKPCCVQISQLAIREAEAPGTSHQLQVLIQQVLNILRQQIQSNPSILDEKIAEYVFFPLYHIFRQMDRYPALLTENCIKCLELLIHHGWKSKISANLVQQIFSLLVFILDGVPGAQKERRDVPEELQLEVLRAFGALLSTAGQSANAISGLTQQDFIPALGHGITVMIDSAIDGINPQVQTEALGVLQAVFTRLRDQATLANFLPGVVSAMAKLLSTPNRHKTLVLAKCLAVVQTALTQVLGDMRTRSVLPKEGNKVPEVGHNTKEVPLTPDWVKETSAQVKRALASMIKLRMHDSETVRDALGSLCISLLDECHASLSNCSTLLVETAIMLGVEDNEFPASTATQVDLSYLATIYPELADTVKSTIYSWMSSLPRLMQTGDEDAKTAAVVNLSKGFQLLQQLAVESSTLEDSMADTLRDSLVSLMQDSRQPRPKPHLQLLDESGNSKESSPEQAFEPILVASESQRKLRQEITSLIRRIGSSSSGRNLAVCMMDHARESKSADQVASLWLCFEIVRAANVSNAESERYLDFPAFSSPSDDVELVSEDLYSYSVQILETHEDSPSSDWRLEAIALEVVAYQATRQGELFRPHLVDVLFAIATFLGSKNQILQQHAIASLNTVALSCNYANVAELIIDNVDYMVNSVSLRLDSLDISPASMQVLLMMIRLTGARLIPYLNDVVESIFGVLDSYHGYTSFAENLFSVLKEIVDQASHADGLLTEGERNMITHKKEPRAIRGMSDLMEHLDRREARRLRDQAEQTTFEEIKGHPKEPWKSAFSDDTHGEAEASQPPQEPEPPPNSPTYELLHRISCLTQHYLTSPTPQLRRSLLELLTTASSILGGDEDRFLPLVNAVWPVVVERLRDPEAFVGIEACHALSGLCAAAGDFLSTRFKTEWGDWLKEWCFKVKKQQGGANAKRPTPSSHRERGSNIDKGDGIMIPLRSGNGTEIRGVVMKSAGASAGSLGQHASQAKMWEAVVQLLTAIALHVRTDGDMFDDMVELLVDVLESNQEVRQALETVNADAVWLARYEKGRVEHVATPVMEGVKFADMKVVAPPS</sequence>
<feature type="compositionally biased region" description="Basic and acidic residues" evidence="1">
    <location>
        <begin position="774"/>
        <end position="803"/>
    </location>
</feature>
<organism evidence="4 5">
    <name type="scientific">Ustilaginoidea virens</name>
    <name type="common">Rice false smut fungus</name>
    <name type="synonym">Villosiclava virens</name>
    <dbReference type="NCBI Taxonomy" id="1159556"/>
    <lineage>
        <taxon>Eukaryota</taxon>
        <taxon>Fungi</taxon>
        <taxon>Dikarya</taxon>
        <taxon>Ascomycota</taxon>
        <taxon>Pezizomycotina</taxon>
        <taxon>Sordariomycetes</taxon>
        <taxon>Hypocreomycetidae</taxon>
        <taxon>Hypocreales</taxon>
        <taxon>Clavicipitaceae</taxon>
        <taxon>Ustilaginoidea</taxon>
    </lineage>
</organism>
<evidence type="ECO:0000313" key="5">
    <source>
        <dbReference type="Proteomes" id="UP000027002"/>
    </source>
</evidence>
<feature type="region of interest" description="Disordered" evidence="1">
    <location>
        <begin position="774"/>
        <end position="820"/>
    </location>
</feature>
<reference evidence="4" key="1">
    <citation type="submission" date="2020-03" db="EMBL/GenBank/DDBJ databases">
        <title>A mixture of massive structural variations and highly conserved coding sequences in Ustilaginoidea virens genome.</title>
        <authorList>
            <person name="Zhang K."/>
            <person name="Zhao Z."/>
            <person name="Zhang Z."/>
            <person name="Li Y."/>
            <person name="Hsiang T."/>
            <person name="Sun W."/>
        </authorList>
    </citation>
    <scope>NUCLEOTIDE SEQUENCE</scope>
    <source>
        <strain evidence="4">UV-8b</strain>
    </source>
</reference>
<evidence type="ECO:0000256" key="1">
    <source>
        <dbReference type="SAM" id="MobiDB-lite"/>
    </source>
</evidence>